<sequence length="431" mass="47470">MNIADENLLEQCYDFLCANPTCTKRLIGLPPHKRWNKLCKMISGARRQRVGPRVSVDLNQNIEYIPEQPEWTGYRDPTPPSPPPSVDEYSPGQTQSVPSVPSGSKRKAPMVDVIDSQFDKLTTSLDGFANVLSSSNVHFGVISDASMDSRIIDELQKQINQSRTLSASLERHTQAMKRRISLVNARIQSSNPTTEEIENLLRTMNIEDQNSFRQCFNFLSSHSSHTRRLIEMPIQYRFNRLQRYITEASTEALSLVEGEIVKLVCDCEAGVLRGWCAYSTLILSSIVKNTLVSVKVNSFIEGGTSGRVECETIEIHEGGDVSVEGEGVEVDEGTNIVVEGKGTKINEEVDVVVKSEGVEISGEVDVVVEGEGAKIDEEVDVGVEGEGGEFDEKAGVGVEGEGIEFHEETDVGMEGESVDNDEHESNENVAD</sequence>
<comment type="caution">
    <text evidence="2">The sequence shown here is derived from an EMBL/GenBank/DDBJ whole genome shotgun (WGS) entry which is preliminary data.</text>
</comment>
<gene>
    <name evidence="2" type="ORF">HKW66_Vig0242680</name>
</gene>
<protein>
    <submittedName>
        <fullName evidence="2">Uncharacterized protein</fullName>
    </submittedName>
</protein>
<reference evidence="2 3" key="1">
    <citation type="submission" date="2020-05" db="EMBL/GenBank/DDBJ databases">
        <title>Vigna angularis (adzuki bean) Var. LongXiaoDou No. 4 denovo assembly.</title>
        <authorList>
            <person name="Xiang H."/>
        </authorList>
    </citation>
    <scope>NUCLEOTIDE SEQUENCE [LARGE SCALE GENOMIC DNA]</scope>
    <source>
        <tissue evidence="2">Leaf</tissue>
    </source>
</reference>
<dbReference type="EMBL" id="JABFOF010000010">
    <property type="protein sequence ID" value="KAG2376638.1"/>
    <property type="molecule type" value="Genomic_DNA"/>
</dbReference>
<organism evidence="2 3">
    <name type="scientific">Phaseolus angularis</name>
    <name type="common">Azuki bean</name>
    <name type="synonym">Vigna angularis</name>
    <dbReference type="NCBI Taxonomy" id="3914"/>
    <lineage>
        <taxon>Eukaryota</taxon>
        <taxon>Viridiplantae</taxon>
        <taxon>Streptophyta</taxon>
        <taxon>Embryophyta</taxon>
        <taxon>Tracheophyta</taxon>
        <taxon>Spermatophyta</taxon>
        <taxon>Magnoliopsida</taxon>
        <taxon>eudicotyledons</taxon>
        <taxon>Gunneridae</taxon>
        <taxon>Pentapetalae</taxon>
        <taxon>rosids</taxon>
        <taxon>fabids</taxon>
        <taxon>Fabales</taxon>
        <taxon>Fabaceae</taxon>
        <taxon>Papilionoideae</taxon>
        <taxon>50 kb inversion clade</taxon>
        <taxon>NPAAA clade</taxon>
        <taxon>indigoferoid/millettioid clade</taxon>
        <taxon>Phaseoleae</taxon>
        <taxon>Vigna</taxon>
    </lineage>
</organism>
<dbReference type="AlphaFoldDB" id="A0A8T0JL48"/>
<accession>A0A8T0JL48</accession>
<dbReference type="Proteomes" id="UP000743370">
    <property type="component" value="Unassembled WGS sequence"/>
</dbReference>
<feature type="region of interest" description="Disordered" evidence="1">
    <location>
        <begin position="387"/>
        <end position="431"/>
    </location>
</feature>
<name>A0A8T0JL48_PHAAN</name>
<feature type="region of interest" description="Disordered" evidence="1">
    <location>
        <begin position="67"/>
        <end position="108"/>
    </location>
</feature>
<evidence type="ECO:0000313" key="3">
    <source>
        <dbReference type="Proteomes" id="UP000743370"/>
    </source>
</evidence>
<evidence type="ECO:0000313" key="2">
    <source>
        <dbReference type="EMBL" id="KAG2376638.1"/>
    </source>
</evidence>
<proteinExistence type="predicted"/>
<feature type="compositionally biased region" description="Acidic residues" evidence="1">
    <location>
        <begin position="410"/>
        <end position="431"/>
    </location>
</feature>
<feature type="compositionally biased region" description="Polar residues" evidence="1">
    <location>
        <begin position="91"/>
        <end position="102"/>
    </location>
</feature>
<evidence type="ECO:0000256" key="1">
    <source>
        <dbReference type="SAM" id="MobiDB-lite"/>
    </source>
</evidence>